<evidence type="ECO:0000256" key="4">
    <source>
        <dbReference type="ARBA" id="ARBA00022692"/>
    </source>
</evidence>
<name>X0SE09_9ZZZZ</name>
<evidence type="ECO:0000259" key="9">
    <source>
        <dbReference type="Pfam" id="PF00137"/>
    </source>
</evidence>
<feature type="transmembrane region" description="Helical" evidence="8">
    <location>
        <begin position="85"/>
        <end position="104"/>
    </location>
</feature>
<dbReference type="EMBL" id="BARS01008061">
    <property type="protein sequence ID" value="GAF73366.1"/>
    <property type="molecule type" value="Genomic_DNA"/>
</dbReference>
<dbReference type="CDD" id="cd18179">
    <property type="entry name" value="ATP-synt_Vo_Ao_c_NTPK_rpt1"/>
    <property type="match status" value="1"/>
</dbReference>
<dbReference type="InterPro" id="IPR002379">
    <property type="entry name" value="ATPase_proteolipid_c-like_dom"/>
</dbReference>
<comment type="similarity">
    <text evidence="2">Belongs to the V-ATPase proteolipid subunit family.</text>
</comment>
<sequence>MSDLSFGVMMAALGAGLAAIMAGTGSIIGIGYPGRAAAGVLSEDPSKFGSLFLLVVLPGTQGFYGFVAAFLIIGNIANVTNSAQGLQLLVAALPVAFTGLFSGIHQGKVCAAGVSLVAKRPREAMKGVIFAAMVETYAVLGLLITFFLNNSVQFS</sequence>
<keyword evidence="3" id="KW-0813">Transport</keyword>
<evidence type="ECO:0000256" key="5">
    <source>
        <dbReference type="ARBA" id="ARBA00022989"/>
    </source>
</evidence>
<dbReference type="GO" id="GO:0046961">
    <property type="term" value="F:proton-transporting ATPase activity, rotational mechanism"/>
    <property type="evidence" value="ECO:0007669"/>
    <property type="project" value="InterPro"/>
</dbReference>
<dbReference type="Gene3D" id="1.20.120.610">
    <property type="entry name" value="lithium bound rotor ring of v- atpase"/>
    <property type="match status" value="1"/>
</dbReference>
<keyword evidence="4 8" id="KW-0812">Transmembrane</keyword>
<accession>X0SE09</accession>
<dbReference type="CDD" id="cd18180">
    <property type="entry name" value="ATP-synt_Vo_Ao_c_NTPK_rpt2"/>
    <property type="match status" value="1"/>
</dbReference>
<protein>
    <recommendedName>
        <fullName evidence="9">V-ATPase proteolipid subunit C-like domain-containing protein</fullName>
    </recommendedName>
</protein>
<dbReference type="PANTHER" id="PTHR10263">
    <property type="entry name" value="V-TYPE PROTON ATPASE PROTEOLIPID SUBUNIT"/>
    <property type="match status" value="1"/>
</dbReference>
<evidence type="ECO:0000256" key="2">
    <source>
        <dbReference type="ARBA" id="ARBA00007296"/>
    </source>
</evidence>
<evidence type="ECO:0000313" key="10">
    <source>
        <dbReference type="EMBL" id="GAF73366.1"/>
    </source>
</evidence>
<evidence type="ECO:0000256" key="7">
    <source>
        <dbReference type="ARBA" id="ARBA00023136"/>
    </source>
</evidence>
<dbReference type="InterPro" id="IPR035921">
    <property type="entry name" value="F/V-ATP_Csub_sf"/>
</dbReference>
<keyword evidence="5 8" id="KW-1133">Transmembrane helix</keyword>
<gene>
    <name evidence="10" type="ORF">S01H1_15444</name>
</gene>
<dbReference type="InterPro" id="IPR000245">
    <property type="entry name" value="ATPase_proteolipid_csu"/>
</dbReference>
<keyword evidence="7 8" id="KW-0472">Membrane</keyword>
<reference evidence="10" key="1">
    <citation type="journal article" date="2014" name="Front. Microbiol.">
        <title>High frequency of phylogenetically diverse reductive dehalogenase-homologous genes in deep subseafloor sedimentary metagenomes.</title>
        <authorList>
            <person name="Kawai M."/>
            <person name="Futagami T."/>
            <person name="Toyoda A."/>
            <person name="Takaki Y."/>
            <person name="Nishi S."/>
            <person name="Hori S."/>
            <person name="Arai W."/>
            <person name="Tsubouchi T."/>
            <person name="Morono Y."/>
            <person name="Uchiyama I."/>
            <person name="Ito T."/>
            <person name="Fujiyama A."/>
            <person name="Inagaki F."/>
            <person name="Takami H."/>
        </authorList>
    </citation>
    <scope>NUCLEOTIDE SEQUENCE</scope>
    <source>
        <strain evidence="10">Expedition CK06-06</strain>
    </source>
</reference>
<dbReference type="AlphaFoldDB" id="X0SE09"/>
<comment type="caution">
    <text evidence="10">The sequence shown here is derived from an EMBL/GenBank/DDBJ whole genome shotgun (WGS) entry which is preliminary data.</text>
</comment>
<dbReference type="SUPFAM" id="SSF81333">
    <property type="entry name" value="F1F0 ATP synthase subunit C"/>
    <property type="match status" value="2"/>
</dbReference>
<dbReference type="FunFam" id="1.20.120.610:FF:000005">
    <property type="entry name" value="V-type sodium ATPase subunit K"/>
    <property type="match status" value="1"/>
</dbReference>
<dbReference type="Pfam" id="PF00137">
    <property type="entry name" value="ATP-synt_C"/>
    <property type="match status" value="2"/>
</dbReference>
<organism evidence="10">
    <name type="scientific">marine sediment metagenome</name>
    <dbReference type="NCBI Taxonomy" id="412755"/>
    <lineage>
        <taxon>unclassified sequences</taxon>
        <taxon>metagenomes</taxon>
        <taxon>ecological metagenomes</taxon>
    </lineage>
</organism>
<feature type="transmembrane region" description="Helical" evidence="8">
    <location>
        <begin position="125"/>
        <end position="148"/>
    </location>
</feature>
<evidence type="ECO:0000256" key="1">
    <source>
        <dbReference type="ARBA" id="ARBA00004141"/>
    </source>
</evidence>
<dbReference type="PRINTS" id="PR00122">
    <property type="entry name" value="VACATPASE"/>
</dbReference>
<dbReference type="NCBIfam" id="NF005124">
    <property type="entry name" value="PRK06558.1"/>
    <property type="match status" value="1"/>
</dbReference>
<comment type="subcellular location">
    <subcellularLocation>
        <location evidence="1">Membrane</location>
        <topology evidence="1">Multi-pass membrane protein</topology>
    </subcellularLocation>
</comment>
<keyword evidence="6" id="KW-0406">Ion transport</keyword>
<feature type="transmembrane region" description="Helical" evidence="8">
    <location>
        <begin position="6"/>
        <end position="30"/>
    </location>
</feature>
<evidence type="ECO:0000256" key="3">
    <source>
        <dbReference type="ARBA" id="ARBA00022448"/>
    </source>
</evidence>
<evidence type="ECO:0000256" key="8">
    <source>
        <dbReference type="SAM" id="Phobius"/>
    </source>
</evidence>
<feature type="transmembrane region" description="Helical" evidence="8">
    <location>
        <begin position="51"/>
        <end position="73"/>
    </location>
</feature>
<feature type="domain" description="V-ATPase proteolipid subunit C-like" evidence="9">
    <location>
        <begin position="89"/>
        <end position="148"/>
    </location>
</feature>
<evidence type="ECO:0000256" key="6">
    <source>
        <dbReference type="ARBA" id="ARBA00023065"/>
    </source>
</evidence>
<dbReference type="GO" id="GO:0033179">
    <property type="term" value="C:proton-transporting V-type ATPase, V0 domain"/>
    <property type="evidence" value="ECO:0007669"/>
    <property type="project" value="InterPro"/>
</dbReference>
<feature type="domain" description="V-ATPase proteolipid subunit C-like" evidence="9">
    <location>
        <begin position="13"/>
        <end position="72"/>
    </location>
</feature>
<proteinExistence type="inferred from homology"/>